<dbReference type="Proteomes" id="UP000694522">
    <property type="component" value="Unplaced"/>
</dbReference>
<reference evidence="3" key="2">
    <citation type="submission" date="2025-09" db="UniProtKB">
        <authorList>
            <consortium name="Ensembl"/>
        </authorList>
    </citation>
    <scope>IDENTIFICATION</scope>
</reference>
<evidence type="ECO:0000313" key="3">
    <source>
        <dbReference type="Ensembl" id="ENSACOP00000016202.1"/>
    </source>
</evidence>
<protein>
    <recommendedName>
        <fullName evidence="2">UBZ2-type domain-containing protein</fullName>
    </recommendedName>
</protein>
<dbReference type="GO" id="GO:0043130">
    <property type="term" value="F:ubiquitin binding"/>
    <property type="evidence" value="ECO:0007669"/>
    <property type="project" value="InterPro"/>
</dbReference>
<dbReference type="Pfam" id="PF15750">
    <property type="entry name" value="UBZ_FAAP20"/>
    <property type="match status" value="1"/>
</dbReference>
<accession>A0A8B9FW98</accession>
<dbReference type="Ensembl" id="ENSACOT00000016785.1">
    <property type="protein sequence ID" value="ENSACOP00000016202.1"/>
    <property type="gene ID" value="ENSACOG00000011278.1"/>
</dbReference>
<feature type="region of interest" description="Disordered" evidence="1">
    <location>
        <begin position="245"/>
        <end position="272"/>
    </location>
</feature>
<reference evidence="3" key="1">
    <citation type="submission" date="2025-08" db="UniProtKB">
        <authorList>
            <consortium name="Ensembl"/>
        </authorList>
    </citation>
    <scope>IDENTIFICATION</scope>
</reference>
<dbReference type="PANTHER" id="PTHR37862">
    <property type="entry name" value="FANCONI ANEMIA CORE COMPLEX-ASSOCIATED PROTEIN 20"/>
    <property type="match status" value="1"/>
</dbReference>
<dbReference type="PROSITE" id="PS51906">
    <property type="entry name" value="ZF_UBZ2"/>
    <property type="match status" value="1"/>
</dbReference>
<dbReference type="AlphaFoldDB" id="A0A8B9FW98"/>
<feature type="domain" description="UBZ2-type" evidence="2">
    <location>
        <begin position="275"/>
        <end position="311"/>
    </location>
</feature>
<dbReference type="InterPro" id="IPR052689">
    <property type="entry name" value="FA_core_complex_assoc"/>
</dbReference>
<organism evidence="3 4">
    <name type="scientific">Amazona collaria</name>
    <name type="common">yellow-billed parrot</name>
    <dbReference type="NCBI Taxonomy" id="241587"/>
    <lineage>
        <taxon>Eukaryota</taxon>
        <taxon>Metazoa</taxon>
        <taxon>Chordata</taxon>
        <taxon>Craniata</taxon>
        <taxon>Vertebrata</taxon>
        <taxon>Euteleostomi</taxon>
        <taxon>Archelosauria</taxon>
        <taxon>Archosauria</taxon>
        <taxon>Dinosauria</taxon>
        <taxon>Saurischia</taxon>
        <taxon>Theropoda</taxon>
        <taxon>Coelurosauria</taxon>
        <taxon>Aves</taxon>
        <taxon>Neognathae</taxon>
        <taxon>Neoaves</taxon>
        <taxon>Telluraves</taxon>
        <taxon>Australaves</taxon>
        <taxon>Psittaciformes</taxon>
        <taxon>Psittacidae</taxon>
        <taxon>Amazona</taxon>
    </lineage>
</organism>
<evidence type="ECO:0000259" key="2">
    <source>
        <dbReference type="PROSITE" id="PS51906"/>
    </source>
</evidence>
<evidence type="ECO:0000256" key="1">
    <source>
        <dbReference type="SAM" id="MobiDB-lite"/>
    </source>
</evidence>
<sequence length="311" mass="34636">MSEEGTAKLPLKPRQEPAAWSQEPPRRRQSLTDSCSWFEKEDLNECEEPWGLLLKGISQDSQCSDWQAVPSFLEFFRKSSEEGSLQEQEVFTTGKKDFPWVSFPSLCRKELLNPEDLSSYQLTQSQINHLHKGQGQADKLSSLPCAAKKTCCVTITDQAKHVVGEDTEAISEPDASPKSCKLTWHRSSVHHLALPQCSAKALSYQQHCRGTAQNSMENGKEIHVKELQLQTQQGDVSFGEARCSPAEENSPLVSVPQTKSCKEETEEQGEGAPALDSCPMCLICFSGMLSQPDIDDHLARCLSESTDDVMW</sequence>
<dbReference type="GO" id="GO:0043240">
    <property type="term" value="C:Fanconi anaemia nuclear complex"/>
    <property type="evidence" value="ECO:0007669"/>
    <property type="project" value="TreeGrafter"/>
</dbReference>
<name>A0A8B9FW98_9PSIT</name>
<dbReference type="PANTHER" id="PTHR37862:SF1">
    <property type="entry name" value="FANCONI ANEMIA CORE COMPLEX-ASSOCIATED PROTEIN 20"/>
    <property type="match status" value="1"/>
</dbReference>
<keyword evidence="4" id="KW-1185">Reference proteome</keyword>
<proteinExistence type="predicted"/>
<feature type="region of interest" description="Disordered" evidence="1">
    <location>
        <begin position="1"/>
        <end position="32"/>
    </location>
</feature>
<dbReference type="InterPro" id="IPR031490">
    <property type="entry name" value="UBZ2_FAAP20"/>
</dbReference>
<evidence type="ECO:0000313" key="4">
    <source>
        <dbReference type="Proteomes" id="UP000694522"/>
    </source>
</evidence>